<keyword evidence="1" id="KW-1133">Transmembrane helix</keyword>
<keyword evidence="1" id="KW-0472">Membrane</keyword>
<protein>
    <recommendedName>
        <fullName evidence="4">Secreted protein</fullName>
    </recommendedName>
</protein>
<name>A0AAV7RKB5_PLEWA</name>
<evidence type="ECO:0000256" key="1">
    <source>
        <dbReference type="SAM" id="Phobius"/>
    </source>
</evidence>
<evidence type="ECO:0000313" key="2">
    <source>
        <dbReference type="EMBL" id="KAJ1152051.1"/>
    </source>
</evidence>
<reference evidence="2" key="1">
    <citation type="journal article" date="2022" name="bioRxiv">
        <title>Sequencing and chromosome-scale assembly of the giantPleurodeles waltlgenome.</title>
        <authorList>
            <person name="Brown T."/>
            <person name="Elewa A."/>
            <person name="Iarovenko S."/>
            <person name="Subramanian E."/>
            <person name="Araus A.J."/>
            <person name="Petzold A."/>
            <person name="Susuki M."/>
            <person name="Suzuki K.-i.T."/>
            <person name="Hayashi T."/>
            <person name="Toyoda A."/>
            <person name="Oliveira C."/>
            <person name="Osipova E."/>
            <person name="Leigh N.D."/>
            <person name="Simon A."/>
            <person name="Yun M.H."/>
        </authorList>
    </citation>
    <scope>NUCLEOTIDE SEQUENCE</scope>
    <source>
        <strain evidence="2">20211129_DDA</strain>
        <tissue evidence="2">Liver</tissue>
    </source>
</reference>
<accession>A0AAV7RKB5</accession>
<sequence>MRAVWRLPAFSRGFLRTLPRTGVLVRRPRTGRRFTVGVRLFWCLFYHFWHLYSSRRRMTTVKRVFSHSAQK</sequence>
<feature type="transmembrane region" description="Helical" evidence="1">
    <location>
        <begin position="34"/>
        <end position="52"/>
    </location>
</feature>
<dbReference type="AlphaFoldDB" id="A0AAV7RKB5"/>
<dbReference type="Proteomes" id="UP001066276">
    <property type="component" value="Chromosome 5"/>
</dbReference>
<evidence type="ECO:0008006" key="4">
    <source>
        <dbReference type="Google" id="ProtNLM"/>
    </source>
</evidence>
<proteinExistence type="predicted"/>
<comment type="caution">
    <text evidence="2">The sequence shown here is derived from an EMBL/GenBank/DDBJ whole genome shotgun (WGS) entry which is preliminary data.</text>
</comment>
<organism evidence="2 3">
    <name type="scientific">Pleurodeles waltl</name>
    <name type="common">Iberian ribbed newt</name>
    <dbReference type="NCBI Taxonomy" id="8319"/>
    <lineage>
        <taxon>Eukaryota</taxon>
        <taxon>Metazoa</taxon>
        <taxon>Chordata</taxon>
        <taxon>Craniata</taxon>
        <taxon>Vertebrata</taxon>
        <taxon>Euteleostomi</taxon>
        <taxon>Amphibia</taxon>
        <taxon>Batrachia</taxon>
        <taxon>Caudata</taxon>
        <taxon>Salamandroidea</taxon>
        <taxon>Salamandridae</taxon>
        <taxon>Pleurodelinae</taxon>
        <taxon>Pleurodeles</taxon>
    </lineage>
</organism>
<evidence type="ECO:0000313" key="3">
    <source>
        <dbReference type="Proteomes" id="UP001066276"/>
    </source>
</evidence>
<dbReference type="EMBL" id="JANPWB010000009">
    <property type="protein sequence ID" value="KAJ1152051.1"/>
    <property type="molecule type" value="Genomic_DNA"/>
</dbReference>
<keyword evidence="3" id="KW-1185">Reference proteome</keyword>
<gene>
    <name evidence="2" type="ORF">NDU88_004829</name>
</gene>
<keyword evidence="1" id="KW-0812">Transmembrane</keyword>